<gene>
    <name evidence="2" type="ORF">GYN08_02705</name>
</gene>
<feature type="chain" id="PRO_5045145755" description="DUF4309 domain-containing protein" evidence="1">
    <location>
        <begin position="28"/>
        <end position="190"/>
    </location>
</feature>
<evidence type="ECO:0000313" key="3">
    <source>
        <dbReference type="Proteomes" id="UP000800303"/>
    </source>
</evidence>
<accession>A0ABX0EZN0</accession>
<reference evidence="2 3" key="1">
    <citation type="submission" date="2020-01" db="EMBL/GenBank/DDBJ databases">
        <title>Polyphasic characterisation and genomic insights into a novel alkali tolerant bacterium VR-M41.</title>
        <authorList>
            <person name="Vemuluri V.R."/>
        </authorList>
    </citation>
    <scope>NUCLEOTIDE SEQUENCE [LARGE SCALE GENOMIC DNA]</scope>
    <source>
        <strain evidence="2 3">VR-M41</strain>
    </source>
</reference>
<evidence type="ECO:0000313" key="2">
    <source>
        <dbReference type="EMBL" id="NGZ74212.1"/>
    </source>
</evidence>
<dbReference type="RefSeq" id="WP_166272265.1">
    <property type="nucleotide sequence ID" value="NZ_JAAFGS010000001.1"/>
</dbReference>
<evidence type="ECO:0000256" key="1">
    <source>
        <dbReference type="SAM" id="SignalP"/>
    </source>
</evidence>
<evidence type="ECO:0008006" key="4">
    <source>
        <dbReference type="Google" id="ProtNLM"/>
    </source>
</evidence>
<organism evidence="2 3">
    <name type="scientific">Saccharibacillus alkalitolerans</name>
    <dbReference type="NCBI Taxonomy" id="2705290"/>
    <lineage>
        <taxon>Bacteria</taxon>
        <taxon>Bacillati</taxon>
        <taxon>Bacillota</taxon>
        <taxon>Bacilli</taxon>
        <taxon>Bacillales</taxon>
        <taxon>Paenibacillaceae</taxon>
        <taxon>Saccharibacillus</taxon>
    </lineage>
</organism>
<proteinExistence type="predicted"/>
<protein>
    <recommendedName>
        <fullName evidence="4">DUF4309 domain-containing protein</fullName>
    </recommendedName>
</protein>
<dbReference type="PROSITE" id="PS51257">
    <property type="entry name" value="PROKAR_LIPOPROTEIN"/>
    <property type="match status" value="1"/>
</dbReference>
<feature type="signal peptide" evidence="1">
    <location>
        <begin position="1"/>
        <end position="27"/>
    </location>
</feature>
<dbReference type="Proteomes" id="UP000800303">
    <property type="component" value="Unassembled WGS sequence"/>
</dbReference>
<keyword evidence="1" id="KW-0732">Signal</keyword>
<comment type="caution">
    <text evidence="2">The sequence shown here is derived from an EMBL/GenBank/DDBJ whole genome shotgun (WGS) entry which is preliminary data.</text>
</comment>
<dbReference type="EMBL" id="JAAFGS010000001">
    <property type="protein sequence ID" value="NGZ74212.1"/>
    <property type="molecule type" value="Genomic_DNA"/>
</dbReference>
<name>A0ABX0EZN0_9BACL</name>
<sequence length="190" mass="20580">MKSILTSGFAVSVLLLGSLACGTGAGAQGNSVQREAISPISVSSKAAVPMSKNKIVLNKQTARFVAAGKVPGLGVHTGMTKSQVQKIYGKQTDSFYYFGGEFFIFERLPNTAFCFEGAGGKFSSVLIESDDLSTKTFASVKKTLGKPDTEGLDEMGEFAYQMLYTYNDNTMYFQSYKGRTMVSTLLIIFR</sequence>
<keyword evidence="3" id="KW-1185">Reference proteome</keyword>